<feature type="compositionally biased region" description="Polar residues" evidence="1">
    <location>
        <begin position="1"/>
        <end position="17"/>
    </location>
</feature>
<dbReference type="OrthoDB" id="94039at2759"/>
<comment type="caution">
    <text evidence="2">The sequence shown here is derived from an EMBL/GenBank/DDBJ whole genome shotgun (WGS) entry which is preliminary data.</text>
</comment>
<protein>
    <submittedName>
        <fullName evidence="2">Uncharacterized protein</fullName>
    </submittedName>
</protein>
<evidence type="ECO:0000256" key="1">
    <source>
        <dbReference type="SAM" id="MobiDB-lite"/>
    </source>
</evidence>
<sequence>MSPRTSTLPYTPTSPGWTSVHPRPLRPIRAHPNLNNIQPPPLPSPPRPHVFHTTTTDAVYRLSTHLVAAAYPRLAPDIPPFEIPAYTPGASPADRREKMDRLVKQAIETQTAYEEGRLDGEPSEKLLWNCVNRYVRTSTSSSGRTTPGGGITLFLAHANGFHKEASCFYIVTARGLMYLGWIDVGDDAS</sequence>
<reference evidence="2" key="1">
    <citation type="submission" date="2021-03" db="EMBL/GenBank/DDBJ databases">
        <title>Evolutionary innovations through gain and loss of genes in the ectomycorrhizal Boletales.</title>
        <authorList>
            <person name="Wu G."/>
            <person name="Miyauchi S."/>
            <person name="Morin E."/>
            <person name="Yang Z.-L."/>
            <person name="Xu J."/>
            <person name="Martin F.M."/>
        </authorList>
    </citation>
    <scope>NUCLEOTIDE SEQUENCE</scope>
    <source>
        <strain evidence="2">BR01</strain>
    </source>
</reference>
<gene>
    <name evidence="2" type="ORF">JVT61DRAFT_455</name>
</gene>
<accession>A0A8I2YYP8</accession>
<evidence type="ECO:0000313" key="3">
    <source>
        <dbReference type="Proteomes" id="UP000683000"/>
    </source>
</evidence>
<feature type="region of interest" description="Disordered" evidence="1">
    <location>
        <begin position="1"/>
        <end position="21"/>
    </location>
</feature>
<dbReference type="EMBL" id="JAGFBS010000001">
    <property type="protein sequence ID" value="KAG6381844.1"/>
    <property type="molecule type" value="Genomic_DNA"/>
</dbReference>
<proteinExistence type="predicted"/>
<name>A0A8I2YYP8_9AGAM</name>
<dbReference type="Proteomes" id="UP000683000">
    <property type="component" value="Unassembled WGS sequence"/>
</dbReference>
<dbReference type="AlphaFoldDB" id="A0A8I2YYP8"/>
<evidence type="ECO:0000313" key="2">
    <source>
        <dbReference type="EMBL" id="KAG6381844.1"/>
    </source>
</evidence>
<dbReference type="InterPro" id="IPR029058">
    <property type="entry name" value="AB_hydrolase_fold"/>
</dbReference>
<organism evidence="2 3">
    <name type="scientific">Boletus reticuloceps</name>
    <dbReference type="NCBI Taxonomy" id="495285"/>
    <lineage>
        <taxon>Eukaryota</taxon>
        <taxon>Fungi</taxon>
        <taxon>Dikarya</taxon>
        <taxon>Basidiomycota</taxon>
        <taxon>Agaricomycotina</taxon>
        <taxon>Agaricomycetes</taxon>
        <taxon>Agaricomycetidae</taxon>
        <taxon>Boletales</taxon>
        <taxon>Boletineae</taxon>
        <taxon>Boletaceae</taxon>
        <taxon>Boletoideae</taxon>
        <taxon>Boletus</taxon>
    </lineage>
</organism>
<keyword evidence="3" id="KW-1185">Reference proteome</keyword>
<dbReference type="Gene3D" id="3.40.50.1820">
    <property type="entry name" value="alpha/beta hydrolase"/>
    <property type="match status" value="1"/>
</dbReference>